<dbReference type="EMBL" id="QURN01000006">
    <property type="protein sequence ID" value="RFC67997.1"/>
    <property type="molecule type" value="Genomic_DNA"/>
</dbReference>
<dbReference type="PROSITE" id="PS50830">
    <property type="entry name" value="TNASE_3"/>
    <property type="match status" value="1"/>
</dbReference>
<dbReference type="Gene3D" id="2.40.50.90">
    <property type="match status" value="1"/>
</dbReference>
<evidence type="ECO:0000259" key="1">
    <source>
        <dbReference type="PROSITE" id="PS50830"/>
    </source>
</evidence>
<protein>
    <submittedName>
        <fullName evidence="2">Nuclease</fullName>
    </submittedName>
</protein>
<sequence length="133" mass="15092">MAAPACGLYQYRAEITDVYDGDTVTADIDLGFNTWRRGERLRLFGIDTPELRGPDRAMGLAARDALRSRILGKRVIICTIKDDKSPVEQREKYGRYLAKIYVDDELINDWLIREGFARSYSGGARQLFSVPAE</sequence>
<evidence type="ECO:0000313" key="2">
    <source>
        <dbReference type="EMBL" id="RFC67997.1"/>
    </source>
</evidence>
<feature type="domain" description="TNase-like" evidence="1">
    <location>
        <begin position="9"/>
        <end position="120"/>
    </location>
</feature>
<gene>
    <name evidence="2" type="ORF">DY251_09660</name>
</gene>
<evidence type="ECO:0000313" key="3">
    <source>
        <dbReference type="Proteomes" id="UP000262379"/>
    </source>
</evidence>
<name>A0A371XFI2_9HYPH</name>
<proteinExistence type="predicted"/>
<accession>A0A371XFI2</accession>
<dbReference type="SUPFAM" id="SSF50199">
    <property type="entry name" value="Staphylococcal nuclease"/>
    <property type="match status" value="1"/>
</dbReference>
<dbReference type="InterPro" id="IPR035437">
    <property type="entry name" value="SNase_OB-fold_sf"/>
</dbReference>
<reference evidence="3" key="1">
    <citation type="submission" date="2018-08" db="EMBL/GenBank/DDBJ databases">
        <authorList>
            <person name="Im W.T."/>
        </authorList>
    </citation>
    <scope>NUCLEOTIDE SEQUENCE [LARGE SCALE GENOMIC DNA]</scope>
    <source>
        <strain evidence="3">LA-28</strain>
    </source>
</reference>
<keyword evidence="3" id="KW-1185">Reference proteome</keyword>
<dbReference type="InterPro" id="IPR016071">
    <property type="entry name" value="Staphylococal_nuclease_OB-fold"/>
</dbReference>
<comment type="caution">
    <text evidence="2">The sequence shown here is derived from an EMBL/GenBank/DDBJ whole genome shotgun (WGS) entry which is preliminary data.</text>
</comment>
<organism evidence="2 3">
    <name type="scientific">Mesorhizobium denitrificans</name>
    <dbReference type="NCBI Taxonomy" id="2294114"/>
    <lineage>
        <taxon>Bacteria</taxon>
        <taxon>Pseudomonadati</taxon>
        <taxon>Pseudomonadota</taxon>
        <taxon>Alphaproteobacteria</taxon>
        <taxon>Hyphomicrobiales</taxon>
        <taxon>Phyllobacteriaceae</taxon>
        <taxon>Mesorhizobium</taxon>
    </lineage>
</organism>
<dbReference type="AlphaFoldDB" id="A0A371XFI2"/>
<dbReference type="Pfam" id="PF00565">
    <property type="entry name" value="SNase"/>
    <property type="match status" value="1"/>
</dbReference>
<dbReference type="Proteomes" id="UP000262379">
    <property type="component" value="Unassembled WGS sequence"/>
</dbReference>
<dbReference type="SMART" id="SM00318">
    <property type="entry name" value="SNc"/>
    <property type="match status" value="1"/>
</dbReference>